<dbReference type="InterPro" id="IPR001584">
    <property type="entry name" value="Integrase_cat-core"/>
</dbReference>
<dbReference type="Gene3D" id="3.30.420.10">
    <property type="entry name" value="Ribonuclease H-like superfamily/Ribonuclease H"/>
    <property type="match status" value="1"/>
</dbReference>
<organism evidence="2 3">
    <name type="scientific">Necator americanus</name>
    <name type="common">Human hookworm</name>
    <dbReference type="NCBI Taxonomy" id="51031"/>
    <lineage>
        <taxon>Eukaryota</taxon>
        <taxon>Metazoa</taxon>
        <taxon>Ecdysozoa</taxon>
        <taxon>Nematoda</taxon>
        <taxon>Chromadorea</taxon>
        <taxon>Rhabditida</taxon>
        <taxon>Rhabditina</taxon>
        <taxon>Rhabditomorpha</taxon>
        <taxon>Strongyloidea</taxon>
        <taxon>Ancylostomatidae</taxon>
        <taxon>Bunostominae</taxon>
        <taxon>Necator</taxon>
    </lineage>
</organism>
<dbReference type="PANTHER" id="PTHR37984:SF5">
    <property type="entry name" value="PROTEIN NYNRIN-LIKE"/>
    <property type="match status" value="1"/>
</dbReference>
<sequence length="196" mass="22748">MKALPVTRKAIEEESRKDENVLQVIWMLHTETWPSKPIKSTTGRIVVPTSLQEVVLKQLHEGHPGMARMNMLACQEAAKAPKYTVVNFWITEKKPWDKIHIDYAKLLNGRIYPGCRCVLEVPRSLRDVVVVYNCNVERTQIVVRTIPRVIVSDNGMQFTAKKFLEFYDRQGIEHIRSPPFHPQSNDRVERFVNVLK</sequence>
<evidence type="ECO:0000259" key="1">
    <source>
        <dbReference type="PROSITE" id="PS50994"/>
    </source>
</evidence>
<comment type="caution">
    <text evidence="2">The sequence shown here is derived from an EMBL/GenBank/DDBJ whole genome shotgun (WGS) entry which is preliminary data.</text>
</comment>
<dbReference type="InterPro" id="IPR012337">
    <property type="entry name" value="RNaseH-like_sf"/>
</dbReference>
<dbReference type="EMBL" id="JAVFWL010000002">
    <property type="protein sequence ID" value="KAK6735161.1"/>
    <property type="molecule type" value="Genomic_DNA"/>
</dbReference>
<accession>A0ABR1CD63</accession>
<dbReference type="Proteomes" id="UP001303046">
    <property type="component" value="Unassembled WGS sequence"/>
</dbReference>
<protein>
    <recommendedName>
        <fullName evidence="1">Integrase catalytic domain-containing protein</fullName>
    </recommendedName>
</protein>
<dbReference type="PANTHER" id="PTHR37984">
    <property type="entry name" value="PROTEIN CBG26694"/>
    <property type="match status" value="1"/>
</dbReference>
<dbReference type="InterPro" id="IPR036397">
    <property type="entry name" value="RNaseH_sf"/>
</dbReference>
<dbReference type="PROSITE" id="PS50994">
    <property type="entry name" value="INTEGRASE"/>
    <property type="match status" value="1"/>
</dbReference>
<keyword evidence="3" id="KW-1185">Reference proteome</keyword>
<name>A0ABR1CD63_NECAM</name>
<evidence type="ECO:0000313" key="2">
    <source>
        <dbReference type="EMBL" id="KAK6735161.1"/>
    </source>
</evidence>
<feature type="domain" description="Integrase catalytic" evidence="1">
    <location>
        <begin position="77"/>
        <end position="196"/>
    </location>
</feature>
<reference evidence="2 3" key="1">
    <citation type="submission" date="2023-08" db="EMBL/GenBank/DDBJ databases">
        <title>A Necator americanus chromosomal reference genome.</title>
        <authorList>
            <person name="Ilik V."/>
            <person name="Petrzelkova K.J."/>
            <person name="Pardy F."/>
            <person name="Fuh T."/>
            <person name="Niatou-Singa F.S."/>
            <person name="Gouil Q."/>
            <person name="Baker L."/>
            <person name="Ritchie M.E."/>
            <person name="Jex A.R."/>
            <person name="Gazzola D."/>
            <person name="Li H."/>
            <person name="Toshio Fujiwara R."/>
            <person name="Zhan B."/>
            <person name="Aroian R.V."/>
            <person name="Pafco B."/>
            <person name="Schwarz E.M."/>
        </authorList>
    </citation>
    <scope>NUCLEOTIDE SEQUENCE [LARGE SCALE GENOMIC DNA]</scope>
    <source>
        <strain evidence="2 3">Aroian</strain>
        <tissue evidence="2">Whole animal</tissue>
    </source>
</reference>
<dbReference type="SUPFAM" id="SSF53098">
    <property type="entry name" value="Ribonuclease H-like"/>
    <property type="match status" value="1"/>
</dbReference>
<dbReference type="InterPro" id="IPR050951">
    <property type="entry name" value="Retrovirus_Pol_polyprotein"/>
</dbReference>
<gene>
    <name evidence="2" type="primary">Necator_chrII.g6175</name>
    <name evidence="2" type="ORF">RB195_018382</name>
</gene>
<proteinExistence type="predicted"/>
<evidence type="ECO:0000313" key="3">
    <source>
        <dbReference type="Proteomes" id="UP001303046"/>
    </source>
</evidence>